<evidence type="ECO:0000256" key="1">
    <source>
        <dbReference type="SAM" id="SignalP"/>
    </source>
</evidence>
<keyword evidence="1" id="KW-0732">Signal</keyword>
<feature type="chain" id="PRO_5045910453" evidence="1">
    <location>
        <begin position="22"/>
        <end position="166"/>
    </location>
</feature>
<reference evidence="3" key="1">
    <citation type="journal article" date="2019" name="Int. J. Syst. Evol. Microbiol.">
        <title>The Global Catalogue of Microorganisms (GCM) 10K type strain sequencing project: providing services to taxonomists for standard genome sequencing and annotation.</title>
        <authorList>
            <consortium name="The Broad Institute Genomics Platform"/>
            <consortium name="The Broad Institute Genome Sequencing Center for Infectious Disease"/>
            <person name="Wu L."/>
            <person name="Ma J."/>
        </authorList>
    </citation>
    <scope>NUCLEOTIDE SEQUENCE [LARGE SCALE GENOMIC DNA]</scope>
    <source>
        <strain evidence="3">JCM 19173</strain>
    </source>
</reference>
<name>A0ABQ2FRS4_9DEIO</name>
<dbReference type="EMBL" id="BMPE01000045">
    <property type="protein sequence ID" value="GGL20553.1"/>
    <property type="molecule type" value="Genomic_DNA"/>
</dbReference>
<evidence type="ECO:0000313" key="2">
    <source>
        <dbReference type="EMBL" id="GGL20553.1"/>
    </source>
</evidence>
<proteinExistence type="predicted"/>
<dbReference type="Proteomes" id="UP000604341">
    <property type="component" value="Unassembled WGS sequence"/>
</dbReference>
<evidence type="ECO:0000313" key="3">
    <source>
        <dbReference type="Proteomes" id="UP000604341"/>
    </source>
</evidence>
<comment type="caution">
    <text evidence="2">The sequence shown here is derived from an EMBL/GenBank/DDBJ whole genome shotgun (WGS) entry which is preliminary data.</text>
</comment>
<protein>
    <submittedName>
        <fullName evidence="2">Uncharacterized protein</fullName>
    </submittedName>
</protein>
<gene>
    <name evidence="2" type="ORF">GCM10010844_44250</name>
</gene>
<keyword evidence="3" id="KW-1185">Reference proteome</keyword>
<dbReference type="RefSeq" id="WP_189071134.1">
    <property type="nucleotide sequence ID" value="NZ_BMPE01000045.1"/>
</dbReference>
<feature type="signal peptide" evidence="1">
    <location>
        <begin position="1"/>
        <end position="21"/>
    </location>
</feature>
<sequence length="166" mass="17328">MRNITKLAVAAALAFSGMAFAVDSTSTTENSATMTVQADGTTLDTVKFSVGSGSITIPADNMRSGAEFDIKIPVTNNTNRAITVTSDLTVDTLLDTALFTITSTNADTGIALTADDGQDYIVYHVTFANLDTDAKRVAFSKQTLTLSFELTGTADAPANVAPVVSF</sequence>
<organism evidence="2 3">
    <name type="scientific">Deinococcus radiotolerans</name>
    <dbReference type="NCBI Taxonomy" id="1309407"/>
    <lineage>
        <taxon>Bacteria</taxon>
        <taxon>Thermotogati</taxon>
        <taxon>Deinococcota</taxon>
        <taxon>Deinococci</taxon>
        <taxon>Deinococcales</taxon>
        <taxon>Deinococcaceae</taxon>
        <taxon>Deinococcus</taxon>
    </lineage>
</organism>
<accession>A0ABQ2FRS4</accession>